<dbReference type="EMBL" id="BTSY01000003">
    <property type="protein sequence ID" value="GMT20497.1"/>
    <property type="molecule type" value="Genomic_DNA"/>
</dbReference>
<organism evidence="1 2">
    <name type="scientific">Pristionchus fissidentatus</name>
    <dbReference type="NCBI Taxonomy" id="1538716"/>
    <lineage>
        <taxon>Eukaryota</taxon>
        <taxon>Metazoa</taxon>
        <taxon>Ecdysozoa</taxon>
        <taxon>Nematoda</taxon>
        <taxon>Chromadorea</taxon>
        <taxon>Rhabditida</taxon>
        <taxon>Rhabditina</taxon>
        <taxon>Diplogasteromorpha</taxon>
        <taxon>Diplogasteroidea</taxon>
        <taxon>Neodiplogasteridae</taxon>
        <taxon>Pristionchus</taxon>
    </lineage>
</organism>
<keyword evidence="2" id="KW-1185">Reference proteome</keyword>
<comment type="caution">
    <text evidence="1">The sequence shown here is derived from an EMBL/GenBank/DDBJ whole genome shotgun (WGS) entry which is preliminary data.</text>
</comment>
<accession>A0AAV5VLA1</accession>
<protein>
    <submittedName>
        <fullName evidence="1">Uncharacterized protein</fullName>
    </submittedName>
</protein>
<gene>
    <name evidence="1" type="ORF">PFISCL1PPCAC_11794</name>
</gene>
<feature type="non-terminal residue" evidence="1">
    <location>
        <position position="1"/>
    </location>
</feature>
<sequence>PPTLTNIKYNHLRAEFYVDHNNFHFDILNALIDEKEGDIELSITWYHRTSNLDISSVKQWLLTLPKSSSLCITFKKLGRCWTPGRPSFDNSLMSNANLDDSILKHLSSQVSNSLNLSTMPGDYSMDAVRSVCEAFQMSSQQEIKILL</sequence>
<name>A0AAV5VLA1_9BILA</name>
<evidence type="ECO:0000313" key="1">
    <source>
        <dbReference type="EMBL" id="GMT20497.1"/>
    </source>
</evidence>
<evidence type="ECO:0000313" key="2">
    <source>
        <dbReference type="Proteomes" id="UP001432322"/>
    </source>
</evidence>
<dbReference type="AlphaFoldDB" id="A0AAV5VLA1"/>
<proteinExistence type="predicted"/>
<dbReference type="Proteomes" id="UP001432322">
    <property type="component" value="Unassembled WGS sequence"/>
</dbReference>
<reference evidence="1" key="1">
    <citation type="submission" date="2023-10" db="EMBL/GenBank/DDBJ databases">
        <title>Genome assembly of Pristionchus species.</title>
        <authorList>
            <person name="Yoshida K."/>
            <person name="Sommer R.J."/>
        </authorList>
    </citation>
    <scope>NUCLEOTIDE SEQUENCE</scope>
    <source>
        <strain evidence="1">RS5133</strain>
    </source>
</reference>
<feature type="non-terminal residue" evidence="1">
    <location>
        <position position="147"/>
    </location>
</feature>